<keyword evidence="3" id="KW-1185">Reference proteome</keyword>
<keyword evidence="1" id="KW-0812">Transmembrane</keyword>
<feature type="transmembrane region" description="Helical" evidence="1">
    <location>
        <begin position="35"/>
        <end position="56"/>
    </location>
</feature>
<gene>
    <name evidence="2" type="ORF">IFM89_015216</name>
</gene>
<dbReference type="AlphaFoldDB" id="A0A835LHC4"/>
<keyword evidence="1" id="KW-0472">Membrane</keyword>
<organism evidence="2 3">
    <name type="scientific">Coptis chinensis</name>
    <dbReference type="NCBI Taxonomy" id="261450"/>
    <lineage>
        <taxon>Eukaryota</taxon>
        <taxon>Viridiplantae</taxon>
        <taxon>Streptophyta</taxon>
        <taxon>Embryophyta</taxon>
        <taxon>Tracheophyta</taxon>
        <taxon>Spermatophyta</taxon>
        <taxon>Magnoliopsida</taxon>
        <taxon>Ranunculales</taxon>
        <taxon>Ranunculaceae</taxon>
        <taxon>Coptidoideae</taxon>
        <taxon>Coptis</taxon>
    </lineage>
</organism>
<accession>A0A835LHC4</accession>
<sequence>MSPLALTFLREFEGLDDDYVIFYIEPYYGMEYLEIAIVFYGSQCSLILIGIIVSAAKELPQTTHNTIAANGVME</sequence>
<evidence type="ECO:0000256" key="1">
    <source>
        <dbReference type="SAM" id="Phobius"/>
    </source>
</evidence>
<dbReference type="Proteomes" id="UP000631114">
    <property type="component" value="Unassembled WGS sequence"/>
</dbReference>
<reference evidence="2 3" key="1">
    <citation type="submission" date="2020-10" db="EMBL/GenBank/DDBJ databases">
        <title>The Coptis chinensis genome and diversification of protoberbering-type alkaloids.</title>
        <authorList>
            <person name="Wang B."/>
            <person name="Shu S."/>
            <person name="Song C."/>
            <person name="Liu Y."/>
        </authorList>
    </citation>
    <scope>NUCLEOTIDE SEQUENCE [LARGE SCALE GENOMIC DNA]</scope>
    <source>
        <strain evidence="2">HL-2020</strain>
        <tissue evidence="2">Leaf</tissue>
    </source>
</reference>
<protein>
    <submittedName>
        <fullName evidence="2">Uncharacterized protein</fullName>
    </submittedName>
</protein>
<name>A0A835LHC4_9MAGN</name>
<comment type="caution">
    <text evidence="2">The sequence shown here is derived from an EMBL/GenBank/DDBJ whole genome shotgun (WGS) entry which is preliminary data.</text>
</comment>
<evidence type="ECO:0000313" key="2">
    <source>
        <dbReference type="EMBL" id="KAF9592522.1"/>
    </source>
</evidence>
<keyword evidence="1" id="KW-1133">Transmembrane helix</keyword>
<dbReference type="EMBL" id="JADFTS010000008">
    <property type="protein sequence ID" value="KAF9592522.1"/>
    <property type="molecule type" value="Genomic_DNA"/>
</dbReference>
<evidence type="ECO:0000313" key="3">
    <source>
        <dbReference type="Proteomes" id="UP000631114"/>
    </source>
</evidence>
<proteinExistence type="predicted"/>